<comment type="caution">
    <text evidence="3">The sequence shown here is derived from an EMBL/GenBank/DDBJ whole genome shotgun (WGS) entry which is preliminary data.</text>
</comment>
<dbReference type="AlphaFoldDB" id="A0A3M2LGM3"/>
<keyword evidence="4" id="KW-1185">Reference proteome</keyword>
<name>A0A3M2LGM3_9ACTN</name>
<reference evidence="3 4" key="1">
    <citation type="submission" date="2018-10" db="EMBL/GenBank/DDBJ databases">
        <title>Isolation, diversity and antifungal activity of actinobacteria from wheat.</title>
        <authorList>
            <person name="Han C."/>
        </authorList>
    </citation>
    <scope>NUCLEOTIDE SEQUENCE [LARGE SCALE GENOMIC DNA]</scope>
    <source>
        <strain evidence="3 4">NEAU-YY642</strain>
    </source>
</reference>
<evidence type="ECO:0008006" key="5">
    <source>
        <dbReference type="Google" id="ProtNLM"/>
    </source>
</evidence>
<dbReference type="PROSITE" id="PS51257">
    <property type="entry name" value="PROKAR_LIPOPROTEIN"/>
    <property type="match status" value="1"/>
</dbReference>
<evidence type="ECO:0000313" key="3">
    <source>
        <dbReference type="EMBL" id="RMI36594.1"/>
    </source>
</evidence>
<evidence type="ECO:0000313" key="4">
    <source>
        <dbReference type="Proteomes" id="UP000278673"/>
    </source>
</evidence>
<evidence type="ECO:0000256" key="1">
    <source>
        <dbReference type="SAM" id="MobiDB-lite"/>
    </source>
</evidence>
<feature type="region of interest" description="Disordered" evidence="1">
    <location>
        <begin position="22"/>
        <end position="87"/>
    </location>
</feature>
<feature type="signal peptide" evidence="2">
    <location>
        <begin position="1"/>
        <end position="26"/>
    </location>
</feature>
<organism evidence="3 4">
    <name type="scientific">Streptomyces triticirhizae</name>
    <dbReference type="NCBI Taxonomy" id="2483353"/>
    <lineage>
        <taxon>Bacteria</taxon>
        <taxon>Bacillati</taxon>
        <taxon>Actinomycetota</taxon>
        <taxon>Actinomycetes</taxon>
        <taxon>Kitasatosporales</taxon>
        <taxon>Streptomycetaceae</taxon>
        <taxon>Streptomyces</taxon>
    </lineage>
</organism>
<dbReference type="EMBL" id="RFFJ01000138">
    <property type="protein sequence ID" value="RMI36594.1"/>
    <property type="molecule type" value="Genomic_DNA"/>
</dbReference>
<evidence type="ECO:0000256" key="2">
    <source>
        <dbReference type="SAM" id="SignalP"/>
    </source>
</evidence>
<protein>
    <recommendedName>
        <fullName evidence="5">DUF3060 domain-containing protein</fullName>
    </recommendedName>
</protein>
<accession>A0A3M2LGM3</accession>
<feature type="compositionally biased region" description="Acidic residues" evidence="1">
    <location>
        <begin position="60"/>
        <end position="78"/>
    </location>
</feature>
<dbReference type="RefSeq" id="WP_122185485.1">
    <property type="nucleotide sequence ID" value="NZ_RFFJ01000138.1"/>
</dbReference>
<sequence length="170" mass="17996">MRTVTPRRATLALLLALAATACSSGAEGDTSAEASPSESPTTAPAPTEEPEPEIAVTDWTEIETTEPAEPEADEEEPGPDAHTVHESDAELAHHCENGEDVFLYGTNVQLTLTGSCGVVYVESRTNGLYVAEATEIMLTQRSANTSIYCESPVPRVNNLGDMNLLMGCVS</sequence>
<proteinExistence type="predicted"/>
<feature type="chain" id="PRO_5038625337" description="DUF3060 domain-containing protein" evidence="2">
    <location>
        <begin position="27"/>
        <end position="170"/>
    </location>
</feature>
<dbReference type="Proteomes" id="UP000278673">
    <property type="component" value="Unassembled WGS sequence"/>
</dbReference>
<keyword evidence="2" id="KW-0732">Signal</keyword>
<gene>
    <name evidence="3" type="ORF">EBN88_21115</name>
</gene>
<feature type="compositionally biased region" description="Low complexity" evidence="1">
    <location>
        <begin position="31"/>
        <end position="46"/>
    </location>
</feature>